<dbReference type="PROSITE" id="PS50020">
    <property type="entry name" value="WW_DOMAIN_2"/>
    <property type="match status" value="1"/>
</dbReference>
<protein>
    <recommendedName>
        <fullName evidence="2">WW domain-containing protein</fullName>
    </recommendedName>
</protein>
<dbReference type="PANTHER" id="PTHR16161:SF0">
    <property type="entry name" value="TRANSCRIPTIONAL PROTEIN SWT1"/>
    <property type="match status" value="1"/>
</dbReference>
<dbReference type="Pfam" id="PF13638">
    <property type="entry name" value="PIN_4"/>
    <property type="match status" value="1"/>
</dbReference>
<keyword evidence="4" id="KW-1185">Reference proteome</keyword>
<dbReference type="SMART" id="SM00456">
    <property type="entry name" value="WW"/>
    <property type="match status" value="1"/>
</dbReference>
<sequence length="566" mass="65490">MGFIPRDADTTTLTKDSNLRSGSRYGVDEYTVDVCDLRPSSKSDLWLETKRLSNTLALNYERALWCSASPARAMGRERRKKLIEIPGLPEPWLAYMHLVKKKVFYYNPDANKSVWDLPSDVKKKSEVDLDAVEEEILKKLFTEDNDSLEMMDCTEWEEPAGSPKDPGEAMEIDFTEDLRQVRGSDYDKETLPLHSQSHQPFTTIYGTSRSCVVFDTCALIDDPNLIRDCISKDILVVIPYRVFYELDKMKKLTSTSESAAELRRIATRIIHILRDVRGSPLIYWESSAESFSSVDGFTTSSEEDVNDDFILKCAFRIKALLDARSDGWETVFLTNDQLLSLKAHASRIPCYNVKETKAILARAPIPVIEKVEEQAEFHPTVQDKPSTSTSKSPLRIGVKKPEKVLKRKIQREINYDPLRSPLCISKTDKKKNIEKLRRPHRDQEPNTGTKDPLKRFEEMWKPLVKVLEKKVEGSSVKHKRDVSRLRESASKFIESQDDKNLLLLVQMTWWLYYYYYPLERNEKQKDNYKDIMKDGLLKELTNPSARSQKMMNKLRKFSKDFESVYG</sequence>
<evidence type="ECO:0000259" key="2">
    <source>
        <dbReference type="PROSITE" id="PS50020"/>
    </source>
</evidence>
<gene>
    <name evidence="3" type="primary">Necator_chrII.g5232</name>
    <name evidence="3" type="ORF">RB195_017440</name>
</gene>
<dbReference type="Gene3D" id="3.40.50.1010">
    <property type="entry name" value="5'-nuclease"/>
    <property type="match status" value="1"/>
</dbReference>
<dbReference type="EMBL" id="JAVFWL010000002">
    <property type="protein sequence ID" value="KAK6733684.1"/>
    <property type="molecule type" value="Genomic_DNA"/>
</dbReference>
<dbReference type="SUPFAM" id="SSF51045">
    <property type="entry name" value="WW domain"/>
    <property type="match status" value="1"/>
</dbReference>
<dbReference type="InterPro" id="IPR001202">
    <property type="entry name" value="WW_dom"/>
</dbReference>
<evidence type="ECO:0000256" key="1">
    <source>
        <dbReference type="SAM" id="MobiDB-lite"/>
    </source>
</evidence>
<dbReference type="SMART" id="SM00670">
    <property type="entry name" value="PINc"/>
    <property type="match status" value="1"/>
</dbReference>
<evidence type="ECO:0000313" key="4">
    <source>
        <dbReference type="Proteomes" id="UP001303046"/>
    </source>
</evidence>
<dbReference type="SUPFAM" id="SSF88723">
    <property type="entry name" value="PIN domain-like"/>
    <property type="match status" value="1"/>
</dbReference>
<proteinExistence type="predicted"/>
<dbReference type="InterPro" id="IPR052626">
    <property type="entry name" value="SWT1_Regulator"/>
</dbReference>
<dbReference type="Proteomes" id="UP001303046">
    <property type="component" value="Unassembled WGS sequence"/>
</dbReference>
<accession>A0ABR1C583</accession>
<reference evidence="3 4" key="1">
    <citation type="submission" date="2023-08" db="EMBL/GenBank/DDBJ databases">
        <title>A Necator americanus chromosomal reference genome.</title>
        <authorList>
            <person name="Ilik V."/>
            <person name="Petrzelkova K.J."/>
            <person name="Pardy F."/>
            <person name="Fuh T."/>
            <person name="Niatou-Singa F.S."/>
            <person name="Gouil Q."/>
            <person name="Baker L."/>
            <person name="Ritchie M.E."/>
            <person name="Jex A.R."/>
            <person name="Gazzola D."/>
            <person name="Li H."/>
            <person name="Toshio Fujiwara R."/>
            <person name="Zhan B."/>
            <person name="Aroian R.V."/>
            <person name="Pafco B."/>
            <person name="Schwarz E.M."/>
        </authorList>
    </citation>
    <scope>NUCLEOTIDE SEQUENCE [LARGE SCALE GENOMIC DNA]</scope>
    <source>
        <strain evidence="3 4">Aroian</strain>
        <tissue evidence="3">Whole animal</tissue>
    </source>
</reference>
<dbReference type="Gene3D" id="2.20.70.10">
    <property type="match status" value="1"/>
</dbReference>
<organism evidence="3 4">
    <name type="scientific">Necator americanus</name>
    <name type="common">Human hookworm</name>
    <dbReference type="NCBI Taxonomy" id="51031"/>
    <lineage>
        <taxon>Eukaryota</taxon>
        <taxon>Metazoa</taxon>
        <taxon>Ecdysozoa</taxon>
        <taxon>Nematoda</taxon>
        <taxon>Chromadorea</taxon>
        <taxon>Rhabditida</taxon>
        <taxon>Rhabditina</taxon>
        <taxon>Rhabditomorpha</taxon>
        <taxon>Strongyloidea</taxon>
        <taxon>Ancylostomatidae</taxon>
        <taxon>Bunostominae</taxon>
        <taxon>Necator</taxon>
    </lineage>
</organism>
<dbReference type="PANTHER" id="PTHR16161">
    <property type="entry name" value="TRANSCRIPTIONAL PROTEIN SWT1"/>
    <property type="match status" value="1"/>
</dbReference>
<comment type="caution">
    <text evidence="3">The sequence shown here is derived from an EMBL/GenBank/DDBJ whole genome shotgun (WGS) entry which is preliminary data.</text>
</comment>
<feature type="region of interest" description="Disordered" evidence="1">
    <location>
        <begin position="429"/>
        <end position="453"/>
    </location>
</feature>
<dbReference type="InterPro" id="IPR029060">
    <property type="entry name" value="PIN-like_dom_sf"/>
</dbReference>
<dbReference type="InterPro" id="IPR002716">
    <property type="entry name" value="PIN_dom"/>
</dbReference>
<feature type="domain" description="WW" evidence="2">
    <location>
        <begin position="86"/>
        <end position="120"/>
    </location>
</feature>
<name>A0ABR1C583_NECAM</name>
<feature type="compositionally biased region" description="Basic and acidic residues" evidence="1">
    <location>
        <begin position="429"/>
        <end position="444"/>
    </location>
</feature>
<evidence type="ECO:0000313" key="3">
    <source>
        <dbReference type="EMBL" id="KAK6733684.1"/>
    </source>
</evidence>
<dbReference type="InterPro" id="IPR036020">
    <property type="entry name" value="WW_dom_sf"/>
</dbReference>